<dbReference type="EMBL" id="RYER01000001">
    <property type="protein sequence ID" value="RUO17868.1"/>
    <property type="molecule type" value="Genomic_DNA"/>
</dbReference>
<sequence>MMMKNKWMRGLAILVLSLPTVTYAKTAAPKASEAPEVSLTQEEQMAIDFCDFSAYGVMHIAGDHQGGATKSEALTNHDKRMAELKDLIDLDPETATMLDKYWKGAIDRIFQESVQKTDAEKQAFVMGVGESSFYSCLDQVLKTPKN</sequence>
<accession>A0A3A9LIC7</accession>
<organism evidence="2 5">
    <name type="scientific">Moraxella catarrhalis</name>
    <name type="common">Branhamella catarrhalis</name>
    <dbReference type="NCBI Taxonomy" id="480"/>
    <lineage>
        <taxon>Bacteria</taxon>
        <taxon>Pseudomonadati</taxon>
        <taxon>Pseudomonadota</taxon>
        <taxon>Gammaproteobacteria</taxon>
        <taxon>Moraxellales</taxon>
        <taxon>Moraxellaceae</taxon>
        <taxon>Moraxella</taxon>
    </lineage>
</organism>
<evidence type="ECO:0000313" key="2">
    <source>
        <dbReference type="EMBL" id="AZQ93851.1"/>
    </source>
</evidence>
<evidence type="ECO:0000313" key="5">
    <source>
        <dbReference type="Proteomes" id="UP000280228"/>
    </source>
</evidence>
<evidence type="ECO:0000313" key="4">
    <source>
        <dbReference type="Proteomes" id="UP000268436"/>
    </source>
</evidence>
<evidence type="ECO:0000313" key="3">
    <source>
        <dbReference type="EMBL" id="RUO17868.1"/>
    </source>
</evidence>
<feature type="signal peptide" evidence="1">
    <location>
        <begin position="1"/>
        <end position="24"/>
    </location>
</feature>
<dbReference type="Proteomes" id="UP000268436">
    <property type="component" value="Unassembled WGS sequence"/>
</dbReference>
<dbReference type="KEGG" id="mcs:DR90_899"/>
<dbReference type="AlphaFoldDB" id="A0A3A9LIC7"/>
<name>A0A3A9LIC7_MORCA</name>
<gene>
    <name evidence="2" type="ORF">EJK53_1122</name>
    <name evidence="3" type="ORF">EJK54_1572</name>
</gene>
<dbReference type="Proteomes" id="UP000280228">
    <property type="component" value="Chromosome"/>
</dbReference>
<keyword evidence="1" id="KW-0732">Signal</keyword>
<reference evidence="4 5" key="1">
    <citation type="submission" date="2018-12" db="EMBL/GenBank/DDBJ databases">
        <title>Persistence of Moraxella catarrhalis in Chronic Obstructive Pulmonary Disease and Regulation of the Hag/MID Adhesin.</title>
        <authorList>
            <person name="Murphy T."/>
            <person name="Zhao X."/>
            <person name="Vyas G."/>
            <person name="Aluvathingal J."/>
            <person name="Nadendla S."/>
            <person name="Tallon L."/>
            <person name="Tettelin H."/>
        </authorList>
    </citation>
    <scope>NUCLEOTIDE SEQUENCE [LARGE SCALE GENOMIC DNA]</scope>
    <source>
        <strain evidence="3 4">173P27B1</strain>
        <strain evidence="2 5">46P58B1</strain>
    </source>
</reference>
<protein>
    <submittedName>
        <fullName evidence="2">Uncharacterized protein</fullName>
    </submittedName>
</protein>
<feature type="chain" id="PRO_5044588323" evidence="1">
    <location>
        <begin position="25"/>
        <end position="146"/>
    </location>
</feature>
<evidence type="ECO:0000256" key="1">
    <source>
        <dbReference type="SAM" id="SignalP"/>
    </source>
</evidence>
<dbReference type="RefSeq" id="WP_003658085.1">
    <property type="nucleotide sequence ID" value="NZ_CP010573.1"/>
</dbReference>
<proteinExistence type="predicted"/>
<keyword evidence="4" id="KW-1185">Reference proteome</keyword>
<dbReference type="EMBL" id="CP034662">
    <property type="protein sequence ID" value="AZQ93851.1"/>
    <property type="molecule type" value="Genomic_DNA"/>
</dbReference>
<dbReference type="GeneID" id="66585584"/>